<feature type="compositionally biased region" description="Polar residues" evidence="1">
    <location>
        <begin position="76"/>
        <end position="87"/>
    </location>
</feature>
<keyword evidence="3" id="KW-1185">Reference proteome</keyword>
<evidence type="ECO:0000256" key="1">
    <source>
        <dbReference type="SAM" id="MobiDB-lite"/>
    </source>
</evidence>
<feature type="region of interest" description="Disordered" evidence="1">
    <location>
        <begin position="1"/>
        <end position="40"/>
    </location>
</feature>
<feature type="region of interest" description="Disordered" evidence="1">
    <location>
        <begin position="53"/>
        <end position="87"/>
    </location>
</feature>
<reference evidence="2" key="1">
    <citation type="submission" date="2022-03" db="EMBL/GenBank/DDBJ databases">
        <authorList>
            <person name="Alioto T."/>
            <person name="Alioto T."/>
            <person name="Gomez Garrido J."/>
        </authorList>
    </citation>
    <scope>NUCLEOTIDE SEQUENCE</scope>
</reference>
<sequence length="128" mass="14198">MALPSRALLSGNTNRKQQAGKWRQRQRNTPSTYKPAWHLHLNANKIPRRLKLVSSQPKSKPGAKAMKSLHSDPRQTRSTQTSRPGHFTTCTYEQKQRNLASGLSGLGSVLDELLCGLQVWAVTPEGLG</sequence>
<accession>A0AAD1R0W6</accession>
<evidence type="ECO:0000313" key="2">
    <source>
        <dbReference type="EMBL" id="CAH2221677.1"/>
    </source>
</evidence>
<name>A0AAD1R0W6_PELCU</name>
<evidence type="ECO:0000313" key="3">
    <source>
        <dbReference type="Proteomes" id="UP001295444"/>
    </source>
</evidence>
<dbReference type="AlphaFoldDB" id="A0AAD1R0W6"/>
<protein>
    <submittedName>
        <fullName evidence="2">Uncharacterized protein</fullName>
    </submittedName>
</protein>
<dbReference type="EMBL" id="OW240912">
    <property type="protein sequence ID" value="CAH2221677.1"/>
    <property type="molecule type" value="Genomic_DNA"/>
</dbReference>
<gene>
    <name evidence="2" type="ORF">PECUL_23A016841</name>
</gene>
<proteinExistence type="predicted"/>
<organism evidence="2 3">
    <name type="scientific">Pelobates cultripes</name>
    <name type="common">Western spadefoot toad</name>
    <dbReference type="NCBI Taxonomy" id="61616"/>
    <lineage>
        <taxon>Eukaryota</taxon>
        <taxon>Metazoa</taxon>
        <taxon>Chordata</taxon>
        <taxon>Craniata</taxon>
        <taxon>Vertebrata</taxon>
        <taxon>Euteleostomi</taxon>
        <taxon>Amphibia</taxon>
        <taxon>Batrachia</taxon>
        <taxon>Anura</taxon>
        <taxon>Pelobatoidea</taxon>
        <taxon>Pelobatidae</taxon>
        <taxon>Pelobates</taxon>
    </lineage>
</organism>
<dbReference type="Proteomes" id="UP001295444">
    <property type="component" value="Chromosome 01"/>
</dbReference>